<evidence type="ECO:0000313" key="2">
    <source>
        <dbReference type="Proteomes" id="UP000256964"/>
    </source>
</evidence>
<evidence type="ECO:0000313" key="1">
    <source>
        <dbReference type="EMBL" id="RDX44108.1"/>
    </source>
</evidence>
<sequence length="206" mass="21481">MLTRLIKLFASGILSHAGLFHPSSVVLDSSCRSRARSSSVNQLQALSHSAKVPSFSSLSIGFPCRPGLVRNVPPRGPAILSRLHPSAPHHLITAACPSAPSGVSPIHSRLFSGPSSHTLRTVTPGACGISICTVPTSFPLQQLRIVTRTHVAVRLRTSVTAPTICGSYGSPSSSVVTSSAPFEFAIATTPILIPISSGFVGLSRKT</sequence>
<organism evidence="1 2">
    <name type="scientific">Lentinus brumalis</name>
    <dbReference type="NCBI Taxonomy" id="2498619"/>
    <lineage>
        <taxon>Eukaryota</taxon>
        <taxon>Fungi</taxon>
        <taxon>Dikarya</taxon>
        <taxon>Basidiomycota</taxon>
        <taxon>Agaricomycotina</taxon>
        <taxon>Agaricomycetes</taxon>
        <taxon>Polyporales</taxon>
        <taxon>Polyporaceae</taxon>
        <taxon>Lentinus</taxon>
    </lineage>
</organism>
<accession>A0A371CUZ7</accession>
<keyword evidence="2" id="KW-1185">Reference proteome</keyword>
<dbReference type="Proteomes" id="UP000256964">
    <property type="component" value="Unassembled WGS sequence"/>
</dbReference>
<reference evidence="1 2" key="1">
    <citation type="journal article" date="2018" name="Biotechnol. Biofuels">
        <title>Integrative visual omics of the white-rot fungus Polyporus brumalis exposes the biotechnological potential of its oxidative enzymes for delignifying raw plant biomass.</title>
        <authorList>
            <person name="Miyauchi S."/>
            <person name="Rancon A."/>
            <person name="Drula E."/>
            <person name="Hage H."/>
            <person name="Chaduli D."/>
            <person name="Favel A."/>
            <person name="Grisel S."/>
            <person name="Henrissat B."/>
            <person name="Herpoel-Gimbert I."/>
            <person name="Ruiz-Duenas F.J."/>
            <person name="Chevret D."/>
            <person name="Hainaut M."/>
            <person name="Lin J."/>
            <person name="Wang M."/>
            <person name="Pangilinan J."/>
            <person name="Lipzen A."/>
            <person name="Lesage-Meessen L."/>
            <person name="Navarro D."/>
            <person name="Riley R."/>
            <person name="Grigoriev I.V."/>
            <person name="Zhou S."/>
            <person name="Raouche S."/>
            <person name="Rosso M.N."/>
        </authorList>
    </citation>
    <scope>NUCLEOTIDE SEQUENCE [LARGE SCALE GENOMIC DNA]</scope>
    <source>
        <strain evidence="1 2">BRFM 1820</strain>
    </source>
</reference>
<name>A0A371CUZ7_9APHY</name>
<dbReference type="AlphaFoldDB" id="A0A371CUZ7"/>
<gene>
    <name evidence="1" type="ORF">OH76DRAFT_1487327</name>
</gene>
<protein>
    <submittedName>
        <fullName evidence="1">Uncharacterized protein</fullName>
    </submittedName>
</protein>
<dbReference type="EMBL" id="KZ857454">
    <property type="protein sequence ID" value="RDX44108.1"/>
    <property type="molecule type" value="Genomic_DNA"/>
</dbReference>
<proteinExistence type="predicted"/>